<dbReference type="InterPro" id="IPR007791">
    <property type="entry name" value="DjlA_N"/>
</dbReference>
<dbReference type="Proteomes" id="UP000565576">
    <property type="component" value="Unassembled WGS sequence"/>
</dbReference>
<gene>
    <name evidence="2" type="ORF">GGD46_002220</name>
</gene>
<evidence type="ECO:0000313" key="3">
    <source>
        <dbReference type="Proteomes" id="UP000565576"/>
    </source>
</evidence>
<accession>A0A7X0IQ06</accession>
<dbReference type="InterPro" id="IPR029024">
    <property type="entry name" value="TerB-like"/>
</dbReference>
<evidence type="ECO:0000259" key="1">
    <source>
        <dbReference type="PROSITE" id="PS50076"/>
    </source>
</evidence>
<dbReference type="Gene3D" id="1.10.287.110">
    <property type="entry name" value="DnaJ domain"/>
    <property type="match status" value="1"/>
</dbReference>
<feature type="domain" description="J" evidence="1">
    <location>
        <begin position="202"/>
        <end position="266"/>
    </location>
</feature>
<dbReference type="SUPFAM" id="SSF46565">
    <property type="entry name" value="Chaperone J-domain"/>
    <property type="match status" value="1"/>
</dbReference>
<dbReference type="Pfam" id="PF05099">
    <property type="entry name" value="TerB"/>
    <property type="match status" value="1"/>
</dbReference>
<dbReference type="EMBL" id="JACHBG010000004">
    <property type="protein sequence ID" value="MBB6484940.1"/>
    <property type="molecule type" value="Genomic_DNA"/>
</dbReference>
<dbReference type="Gene3D" id="1.10.3680.10">
    <property type="entry name" value="TerB-like"/>
    <property type="match status" value="1"/>
</dbReference>
<dbReference type="AlphaFoldDB" id="A0A7X0IQ06"/>
<dbReference type="PROSITE" id="PS50076">
    <property type="entry name" value="DNAJ_2"/>
    <property type="match status" value="1"/>
</dbReference>
<proteinExistence type="predicted"/>
<dbReference type="InterPro" id="IPR036869">
    <property type="entry name" value="J_dom_sf"/>
</dbReference>
<dbReference type="SUPFAM" id="SSF158682">
    <property type="entry name" value="TerB-like"/>
    <property type="match status" value="1"/>
</dbReference>
<reference evidence="2 3" key="1">
    <citation type="submission" date="2020-08" db="EMBL/GenBank/DDBJ databases">
        <title>Genomic Encyclopedia of Type Strains, Phase IV (KMG-V): Genome sequencing to study the core and pangenomes of soil and plant-associated prokaryotes.</title>
        <authorList>
            <person name="Whitman W."/>
        </authorList>
    </citation>
    <scope>NUCLEOTIDE SEQUENCE [LARGE SCALE GENOMIC DNA]</scope>
    <source>
        <strain evidence="2 3">SEMIA 4060</strain>
    </source>
</reference>
<name>A0A7X0IQ06_9HYPH</name>
<dbReference type="SMART" id="SM00271">
    <property type="entry name" value="DnaJ"/>
    <property type="match status" value="1"/>
</dbReference>
<organism evidence="2 3">
    <name type="scientific">Rhizobium lusitanum</name>
    <dbReference type="NCBI Taxonomy" id="293958"/>
    <lineage>
        <taxon>Bacteria</taxon>
        <taxon>Pseudomonadati</taxon>
        <taxon>Pseudomonadota</taxon>
        <taxon>Alphaproteobacteria</taxon>
        <taxon>Hyphomicrobiales</taxon>
        <taxon>Rhizobiaceae</taxon>
        <taxon>Rhizobium/Agrobacterium group</taxon>
        <taxon>Rhizobium</taxon>
    </lineage>
</organism>
<sequence length="268" mass="30110">MKSVFRRATNGLLAKPGIIWSRCSIVYEACGTVMSFWEKLLNAIGSTAGNALSAVVEAIRTVFEGDPETRRKVAFSVAIIALSAKMAKADGIVTENEVNAFREIFEFPPDQAKNVARLYNLARQDVAGYEAYAERLSMLCETCTENCPVLEDVLDGLFHIAKADGLIHEKEMDFLQHVAQIFHMSEERFEQIMARHVSGGRDPYKVLGVSRQDDFPTIRRRYHGLVYENHPDRLVSRGVPEEFHAIANERMAALNAAYAEIEKERRAA</sequence>
<dbReference type="CDD" id="cd06257">
    <property type="entry name" value="DnaJ"/>
    <property type="match status" value="1"/>
</dbReference>
<evidence type="ECO:0000313" key="2">
    <source>
        <dbReference type="EMBL" id="MBB6484940.1"/>
    </source>
</evidence>
<comment type="caution">
    <text evidence="2">The sequence shown here is derived from an EMBL/GenBank/DDBJ whole genome shotgun (WGS) entry which is preliminary data.</text>
</comment>
<dbReference type="CDD" id="cd07316">
    <property type="entry name" value="terB_like_DjlA"/>
    <property type="match status" value="1"/>
</dbReference>
<dbReference type="InterPro" id="IPR001623">
    <property type="entry name" value="DnaJ_domain"/>
</dbReference>
<protein>
    <submittedName>
        <fullName evidence="2">DnaJ like chaperone protein</fullName>
    </submittedName>
</protein>